<dbReference type="InterPro" id="IPR052931">
    <property type="entry name" value="Prophage_regulatory_activator"/>
</dbReference>
<accession>A0ABS8HGT5</accession>
<organism evidence="1 2">
    <name type="scientific">Xanthomonas cassavae CFBP 4642</name>
    <dbReference type="NCBI Taxonomy" id="1219375"/>
    <lineage>
        <taxon>Bacteria</taxon>
        <taxon>Pseudomonadati</taxon>
        <taxon>Pseudomonadota</taxon>
        <taxon>Gammaproteobacteria</taxon>
        <taxon>Lysobacterales</taxon>
        <taxon>Lysobacteraceae</taxon>
        <taxon>Xanthomonas</taxon>
    </lineage>
</organism>
<comment type="caution">
    <text evidence="1">The sequence shown here is derived from an EMBL/GenBank/DDBJ whole genome shotgun (WGS) entry which is preliminary data.</text>
</comment>
<dbReference type="RefSeq" id="WP_200859721.1">
    <property type="nucleotide sequence ID" value="NZ_CAWLZN010000001.1"/>
</dbReference>
<evidence type="ECO:0000313" key="1">
    <source>
        <dbReference type="EMBL" id="MCC4621317.1"/>
    </source>
</evidence>
<name>A0ABS8HGT5_9XANT</name>
<gene>
    <name evidence="1" type="ORF">LL965_14930</name>
</gene>
<proteinExistence type="predicted"/>
<dbReference type="Proteomes" id="UP001199206">
    <property type="component" value="Unassembled WGS sequence"/>
</dbReference>
<dbReference type="PANTHER" id="PTHR36154:SF1">
    <property type="entry name" value="DNA-BINDING TRANSCRIPTIONAL ACTIVATOR ALPA"/>
    <property type="match status" value="1"/>
</dbReference>
<evidence type="ECO:0000313" key="2">
    <source>
        <dbReference type="Proteomes" id="UP001199206"/>
    </source>
</evidence>
<dbReference type="InterPro" id="IPR010260">
    <property type="entry name" value="AlpA"/>
</dbReference>
<dbReference type="Pfam" id="PF05930">
    <property type="entry name" value="Phage_AlpA"/>
    <property type="match status" value="1"/>
</dbReference>
<keyword evidence="2" id="KW-1185">Reference proteome</keyword>
<sequence length="95" mass="10244">MIDLIAEAVAAKVVAQLGQSLSAAPPAIERPVHVLPASDGRPRLLRIAQVKDRVGMSQTTIYDRIKKGTFPRPVPLGTLVAWLEPEIDAWIALPA</sequence>
<protein>
    <submittedName>
        <fullName evidence="1">AlpA family transcriptional regulator</fullName>
    </submittedName>
</protein>
<dbReference type="EMBL" id="JAJGQJ010000037">
    <property type="protein sequence ID" value="MCC4621317.1"/>
    <property type="molecule type" value="Genomic_DNA"/>
</dbReference>
<dbReference type="PANTHER" id="PTHR36154">
    <property type="entry name" value="DNA-BINDING TRANSCRIPTIONAL ACTIVATOR ALPA"/>
    <property type="match status" value="1"/>
</dbReference>
<dbReference type="Gene3D" id="1.10.238.160">
    <property type="match status" value="1"/>
</dbReference>
<reference evidence="1 2" key="1">
    <citation type="submission" date="2021-10" db="EMBL/GenBank/DDBJ databases">
        <title>Genome sequencing of Xanthomonas strains from NCPPB.</title>
        <authorList>
            <person name="Hussein R."/>
            <person name="Harrison J."/>
            <person name="Studholme D.J."/>
            <person name="Vicente J."/>
            <person name="Grant M."/>
        </authorList>
    </citation>
    <scope>NUCLEOTIDE SEQUENCE [LARGE SCALE GENOMIC DNA]</scope>
    <source>
        <strain evidence="1 2">NCPPB 101</strain>
    </source>
</reference>